<dbReference type="EMBL" id="JADFTS010000001">
    <property type="protein sequence ID" value="KAF9626568.1"/>
    <property type="molecule type" value="Genomic_DNA"/>
</dbReference>
<dbReference type="InterPro" id="IPR012340">
    <property type="entry name" value="NA-bd_OB-fold"/>
</dbReference>
<keyword evidence="6" id="KW-1185">Reference proteome</keyword>
<organism evidence="5 6">
    <name type="scientific">Coptis chinensis</name>
    <dbReference type="NCBI Taxonomy" id="261450"/>
    <lineage>
        <taxon>Eukaryota</taxon>
        <taxon>Viridiplantae</taxon>
        <taxon>Streptophyta</taxon>
        <taxon>Embryophyta</taxon>
        <taxon>Tracheophyta</taxon>
        <taxon>Spermatophyta</taxon>
        <taxon>Magnoliopsida</taxon>
        <taxon>Ranunculales</taxon>
        <taxon>Ranunculaceae</taxon>
        <taxon>Coptidoideae</taxon>
        <taxon>Coptis</taxon>
    </lineage>
</organism>
<dbReference type="AlphaFoldDB" id="A0A835IZU9"/>
<reference evidence="5 6" key="1">
    <citation type="submission" date="2020-10" db="EMBL/GenBank/DDBJ databases">
        <title>The Coptis chinensis genome and diversification of protoberbering-type alkaloids.</title>
        <authorList>
            <person name="Wang B."/>
            <person name="Shu S."/>
            <person name="Song C."/>
            <person name="Liu Y."/>
        </authorList>
    </citation>
    <scope>NUCLEOTIDE SEQUENCE [LARGE SCALE GENOMIC DNA]</scope>
    <source>
        <strain evidence="5">HL-2020</strain>
        <tissue evidence="5">Leaf</tissue>
    </source>
</reference>
<dbReference type="CDD" id="cd04318">
    <property type="entry name" value="EcAsnRS_like_N"/>
    <property type="match status" value="1"/>
</dbReference>
<protein>
    <recommendedName>
        <fullName evidence="4">OB domain-containing protein</fullName>
    </recommendedName>
</protein>
<name>A0A835IZU9_9MAGN</name>
<evidence type="ECO:0000313" key="5">
    <source>
        <dbReference type="EMBL" id="KAF9626568.1"/>
    </source>
</evidence>
<evidence type="ECO:0000259" key="4">
    <source>
        <dbReference type="Pfam" id="PF01336"/>
    </source>
</evidence>
<dbReference type="GO" id="GO:0005524">
    <property type="term" value="F:ATP binding"/>
    <property type="evidence" value="ECO:0007669"/>
    <property type="project" value="UniProtKB-KW"/>
</dbReference>
<comment type="caution">
    <text evidence="5">The sequence shown here is derived from an EMBL/GenBank/DDBJ whole genome shotgun (WGS) entry which is preliminary data.</text>
</comment>
<dbReference type="GO" id="GO:0003676">
    <property type="term" value="F:nucleic acid binding"/>
    <property type="evidence" value="ECO:0007669"/>
    <property type="project" value="InterPro"/>
</dbReference>
<proteinExistence type="predicted"/>
<dbReference type="SUPFAM" id="SSF50249">
    <property type="entry name" value="Nucleic acid-binding proteins"/>
    <property type="match status" value="1"/>
</dbReference>
<sequence length="144" mass="15681">MSSLKLIGGHQSKTHNSQAGPNYSIVNRSDCGESLAGQRIKIGGWVKTGREQRKGTFAFLEVNYGSCPTTLQVIVNSYDISLSTLVPTGTCVYVEGVLMKTPQGTKQKVELKVEKVLHVGLFDSLLTRFPKLNSLLNGLEILSI</sequence>
<gene>
    <name evidence="5" type="ORF">IFM89_035453</name>
</gene>
<feature type="region of interest" description="Disordered" evidence="3">
    <location>
        <begin position="1"/>
        <end position="22"/>
    </location>
</feature>
<feature type="domain" description="OB" evidence="4">
    <location>
        <begin position="41"/>
        <end position="116"/>
    </location>
</feature>
<dbReference type="Proteomes" id="UP000631114">
    <property type="component" value="Unassembled WGS sequence"/>
</dbReference>
<keyword evidence="2" id="KW-0436">Ligase</keyword>
<dbReference type="InterPro" id="IPR004365">
    <property type="entry name" value="NA-bd_OB_tRNA"/>
</dbReference>
<dbReference type="OrthoDB" id="1726535at2759"/>
<dbReference type="GO" id="GO:0004816">
    <property type="term" value="F:asparagine-tRNA ligase activity"/>
    <property type="evidence" value="ECO:0007669"/>
    <property type="project" value="TreeGrafter"/>
</dbReference>
<keyword evidence="2" id="KW-0030">Aminoacyl-tRNA synthetase</keyword>
<dbReference type="GO" id="GO:0005739">
    <property type="term" value="C:mitochondrion"/>
    <property type="evidence" value="ECO:0007669"/>
    <property type="project" value="TreeGrafter"/>
</dbReference>
<dbReference type="GO" id="GO:0006421">
    <property type="term" value="P:asparaginyl-tRNA aminoacylation"/>
    <property type="evidence" value="ECO:0007669"/>
    <property type="project" value="TreeGrafter"/>
</dbReference>
<dbReference type="PANTHER" id="PTHR22594:SF54">
    <property type="entry name" value="ASPARAGINE--TRNA LIGASE, CYTOPLASMIC 1-RELATED"/>
    <property type="match status" value="1"/>
</dbReference>
<dbReference type="Gene3D" id="2.40.50.140">
    <property type="entry name" value="Nucleic acid-binding proteins"/>
    <property type="match status" value="1"/>
</dbReference>
<keyword evidence="1" id="KW-0648">Protein biosynthesis</keyword>
<dbReference type="PANTHER" id="PTHR22594">
    <property type="entry name" value="ASPARTYL/LYSYL-TRNA SYNTHETASE"/>
    <property type="match status" value="1"/>
</dbReference>
<evidence type="ECO:0000256" key="3">
    <source>
        <dbReference type="SAM" id="MobiDB-lite"/>
    </source>
</evidence>
<accession>A0A835IZU9</accession>
<evidence type="ECO:0000256" key="2">
    <source>
        <dbReference type="ARBA" id="ARBA00023146"/>
    </source>
</evidence>
<evidence type="ECO:0000313" key="6">
    <source>
        <dbReference type="Proteomes" id="UP000631114"/>
    </source>
</evidence>
<dbReference type="Pfam" id="PF01336">
    <property type="entry name" value="tRNA_anti-codon"/>
    <property type="match status" value="1"/>
</dbReference>
<evidence type="ECO:0000256" key="1">
    <source>
        <dbReference type="ARBA" id="ARBA00022917"/>
    </source>
</evidence>